<organism evidence="1 2">
    <name type="scientific">Trichomalopsis sarcophagae</name>
    <dbReference type="NCBI Taxonomy" id="543379"/>
    <lineage>
        <taxon>Eukaryota</taxon>
        <taxon>Metazoa</taxon>
        <taxon>Ecdysozoa</taxon>
        <taxon>Arthropoda</taxon>
        <taxon>Hexapoda</taxon>
        <taxon>Insecta</taxon>
        <taxon>Pterygota</taxon>
        <taxon>Neoptera</taxon>
        <taxon>Endopterygota</taxon>
        <taxon>Hymenoptera</taxon>
        <taxon>Apocrita</taxon>
        <taxon>Proctotrupomorpha</taxon>
        <taxon>Chalcidoidea</taxon>
        <taxon>Pteromalidae</taxon>
        <taxon>Pteromalinae</taxon>
        <taxon>Trichomalopsis</taxon>
    </lineage>
</organism>
<evidence type="ECO:0008006" key="3">
    <source>
        <dbReference type="Google" id="ProtNLM"/>
    </source>
</evidence>
<evidence type="ECO:0000313" key="2">
    <source>
        <dbReference type="Proteomes" id="UP000215335"/>
    </source>
</evidence>
<reference evidence="1 2" key="1">
    <citation type="journal article" date="2017" name="Curr. Biol.">
        <title>The Evolution of Venom by Co-option of Single-Copy Genes.</title>
        <authorList>
            <person name="Martinson E.O."/>
            <person name="Mrinalini"/>
            <person name="Kelkar Y.D."/>
            <person name="Chang C.H."/>
            <person name="Werren J.H."/>
        </authorList>
    </citation>
    <scope>NUCLEOTIDE SEQUENCE [LARGE SCALE GENOMIC DNA]</scope>
    <source>
        <strain evidence="1 2">Alberta</strain>
        <tissue evidence="1">Whole body</tissue>
    </source>
</reference>
<dbReference type="Proteomes" id="UP000215335">
    <property type="component" value="Unassembled WGS sequence"/>
</dbReference>
<dbReference type="Gene3D" id="1.20.1280.50">
    <property type="match status" value="1"/>
</dbReference>
<proteinExistence type="predicted"/>
<accession>A0A232EN04</accession>
<evidence type="ECO:0000313" key="1">
    <source>
        <dbReference type="EMBL" id="OXU19702.1"/>
    </source>
</evidence>
<sequence>MVQTRSMVRKSGEALCEEFVPRRRRTEKTEVIKVDAETALQDAIDVVFKYLNMRDLHAASQVCSSWKVAASRAVGNRNLIEQMLIPHDVEDHVNSNSAFHVSMDLRVRPGVALLFVASRLIQEFHFGHSDGFLPPVYQMEWAPSAPPTHHLENCFMAPLFNVYKHQFPENLIGIEVTEYSVDKYVTIPRQLGQHVTLENAGSRNYLGIFLPKEKDMIVRVAWCENFVNDVNGVADNISDQLIIDELPENYGSALLVFAQSLAGYFLAEKVILDLTRKTSGRNKHTWGGLFGNELGATKCQEIDLSINKKKIFAGLRIASPGLQTWMTVIDCLDKRDKVAQKLKEFRQQVQRKKNTIGLVYGPKFIRVFDQNNIHLFYDGQEVMTAIKSVFTDISITGFLNHDSRILISPDTIDEELNQKMNRNKFMTLIVIAYN</sequence>
<comment type="caution">
    <text evidence="1">The sequence shown here is derived from an EMBL/GenBank/DDBJ whole genome shotgun (WGS) entry which is preliminary data.</text>
</comment>
<name>A0A232EN04_9HYME</name>
<keyword evidence="2" id="KW-1185">Reference proteome</keyword>
<gene>
    <name evidence="1" type="ORF">TSAR_012264</name>
</gene>
<protein>
    <recommendedName>
        <fullName evidence="3">F-box domain-containing protein</fullName>
    </recommendedName>
</protein>
<dbReference type="InterPro" id="IPR036047">
    <property type="entry name" value="F-box-like_dom_sf"/>
</dbReference>
<dbReference type="EMBL" id="NNAY01003274">
    <property type="protein sequence ID" value="OXU19702.1"/>
    <property type="molecule type" value="Genomic_DNA"/>
</dbReference>
<dbReference type="AlphaFoldDB" id="A0A232EN04"/>
<dbReference type="SUPFAM" id="SSF81383">
    <property type="entry name" value="F-box domain"/>
    <property type="match status" value="1"/>
</dbReference>